<reference evidence="1 2" key="1">
    <citation type="submission" date="2021-03" db="EMBL/GenBank/DDBJ databases">
        <title>The first data on the complete genome of the tetrodotoxin-producing bacterium.</title>
        <authorList>
            <person name="Melnikova D.I."/>
            <person name="Nijland R."/>
            <person name="Magarlamov T.Y."/>
        </authorList>
    </citation>
    <scope>NUCLEOTIDE SEQUENCE [LARGE SCALE GENOMIC DNA]</scope>
    <source>
        <strain evidence="1 2">1839</strain>
    </source>
</reference>
<evidence type="ECO:0000313" key="1">
    <source>
        <dbReference type="EMBL" id="QVY61557.1"/>
    </source>
</evidence>
<accession>A0ABX8FDT9</accession>
<dbReference type="Proteomes" id="UP000679247">
    <property type="component" value="Chromosome"/>
</dbReference>
<proteinExistence type="predicted"/>
<dbReference type="RefSeq" id="WP_214476755.1">
    <property type="nucleotide sequence ID" value="NZ_CP071709.1"/>
</dbReference>
<sequence>MKSKRITLLIILFCSIVLVSTFGLIQRSKKTSTLFSWSIENKTEKLINNYQKSLRIDRVFQYINPQGFNDGTLTAFIREQNKKNVSVYAMDGGYYWGTTDYGYDEMTNFVDQVAEFNSKQDEEMAIKGIVFDVEPAQDENWKENESQIMKHFTDNMIKAYEYASNKGLVVVVCITYWYDEDHLAELRRLIKDGSDEIAVMNYYRGKEIDHIKTEVEIAKEYNKPIMTIFEFDKPDNEAIFEQNSYYDQGPEAAQTVFDEMDDYFNYDGLTPGWHQLR</sequence>
<evidence type="ECO:0000313" key="2">
    <source>
        <dbReference type="Proteomes" id="UP000679247"/>
    </source>
</evidence>
<name>A0ABX8FDT9_9BACI</name>
<protein>
    <submittedName>
        <fullName evidence="1">Uncharacterized protein</fullName>
    </submittedName>
</protein>
<organism evidence="1 2">
    <name type="scientific">Cytobacillus gottheilii</name>
    <dbReference type="NCBI Taxonomy" id="859144"/>
    <lineage>
        <taxon>Bacteria</taxon>
        <taxon>Bacillati</taxon>
        <taxon>Bacillota</taxon>
        <taxon>Bacilli</taxon>
        <taxon>Bacillales</taxon>
        <taxon>Bacillaceae</taxon>
        <taxon>Cytobacillus</taxon>
    </lineage>
</organism>
<keyword evidence="2" id="KW-1185">Reference proteome</keyword>
<dbReference type="EMBL" id="CP071709">
    <property type="protein sequence ID" value="QVY61557.1"/>
    <property type="molecule type" value="Genomic_DNA"/>
</dbReference>
<gene>
    <name evidence="1" type="ORF">J1899_21930</name>
</gene>